<evidence type="ECO:0000313" key="2">
    <source>
        <dbReference type="EMBL" id="VFK46799.1"/>
    </source>
</evidence>
<dbReference type="AlphaFoldDB" id="A0A450YZ44"/>
<sequence length="104" mass="11718">MPIVYILTNECMPDTVKIGIADNLEQRIRQLDNTSVALPFEFFDRFVEDFSGQGQLFRGVPSWAIRFSSIGQGFDVLLFCIKQGSEYFLIASTVVFYAGAQPPK</sequence>
<evidence type="ECO:0000259" key="1">
    <source>
        <dbReference type="Pfam" id="PF10544"/>
    </source>
</evidence>
<feature type="domain" description="Bacteriophage T5 Orf172 DNA-binding" evidence="1">
    <location>
        <begin position="3"/>
        <end position="44"/>
    </location>
</feature>
<reference evidence="2" key="1">
    <citation type="submission" date="2019-02" db="EMBL/GenBank/DDBJ databases">
        <authorList>
            <person name="Gruber-Vodicka R. H."/>
            <person name="Seah K. B. B."/>
        </authorList>
    </citation>
    <scope>NUCLEOTIDE SEQUENCE</scope>
    <source>
        <strain evidence="2">BECK_BZ123</strain>
    </source>
</reference>
<proteinExistence type="predicted"/>
<dbReference type="Pfam" id="PF10544">
    <property type="entry name" value="T5orf172"/>
    <property type="match status" value="1"/>
</dbReference>
<gene>
    <name evidence="2" type="ORF">BECKTC1821D_GA0114238_10368</name>
</gene>
<name>A0A450YZ44_9GAMM</name>
<organism evidence="2">
    <name type="scientific">Candidatus Kentrum sp. TC</name>
    <dbReference type="NCBI Taxonomy" id="2126339"/>
    <lineage>
        <taxon>Bacteria</taxon>
        <taxon>Pseudomonadati</taxon>
        <taxon>Pseudomonadota</taxon>
        <taxon>Gammaproteobacteria</taxon>
        <taxon>Candidatus Kentrum</taxon>
    </lineage>
</organism>
<accession>A0A450YZ44</accession>
<dbReference type="InterPro" id="IPR018306">
    <property type="entry name" value="Phage_T5_Orf172_DNA-bd"/>
</dbReference>
<protein>
    <submittedName>
        <fullName evidence="2">T5orf172 domain-containing protein</fullName>
    </submittedName>
</protein>
<dbReference type="EMBL" id="CAADFS010000036">
    <property type="protein sequence ID" value="VFK46799.1"/>
    <property type="molecule type" value="Genomic_DNA"/>
</dbReference>